<dbReference type="Proteomes" id="UP001138661">
    <property type="component" value="Unassembled WGS sequence"/>
</dbReference>
<accession>A0A9X1K101</accession>
<reference evidence="1" key="1">
    <citation type="submission" date="2021-07" db="EMBL/GenBank/DDBJ databases">
        <title>Roseobacter insulae sp. nov., isolated from a tidal flat.</title>
        <authorList>
            <person name="Park S."/>
            <person name="Yoon J.-H."/>
        </authorList>
    </citation>
    <scope>NUCLEOTIDE SEQUENCE</scope>
    <source>
        <strain evidence="1">YSTF-M11</strain>
    </source>
</reference>
<organism evidence="1 2">
    <name type="scientific">Roseobacter insulae</name>
    <dbReference type="NCBI Taxonomy" id="2859783"/>
    <lineage>
        <taxon>Bacteria</taxon>
        <taxon>Pseudomonadati</taxon>
        <taxon>Pseudomonadota</taxon>
        <taxon>Alphaproteobacteria</taxon>
        <taxon>Rhodobacterales</taxon>
        <taxon>Roseobacteraceae</taxon>
        <taxon>Roseobacter</taxon>
    </lineage>
</organism>
<proteinExistence type="predicted"/>
<sequence>MDIVTGMHRSGTSFLSQALSRLGADFGPEELLFKADLWNQNGYFENIEVVDINNRMILGDRARIDYWLEAPESGVARALNSFAARKWKYFLFPPVPRINARATAYEAEITRLHDTYKDSFVKDPRFCLTLSSWLARGSVERLFFSFRNPAAVAGSLKQREGLPLAFGHRYWLYHIRGFIAQLPQDSDVSFVDFDAFFDAQTQRGAFERLAYLMGVPTGAPQFQDMVGAFDLRLRTQMASLEDSPAHVRHAYAALQALMAKSDGPVRVHAHPECVSAILGT</sequence>
<name>A0A9X1K101_9RHOB</name>
<evidence type="ECO:0000313" key="1">
    <source>
        <dbReference type="EMBL" id="MBW4710805.1"/>
    </source>
</evidence>
<dbReference type="EMBL" id="JAHXDN010000011">
    <property type="protein sequence ID" value="MBW4710805.1"/>
    <property type="molecule type" value="Genomic_DNA"/>
</dbReference>
<protein>
    <recommendedName>
        <fullName evidence="3">Sulfotransferase family protein</fullName>
    </recommendedName>
</protein>
<evidence type="ECO:0000313" key="2">
    <source>
        <dbReference type="Proteomes" id="UP001138661"/>
    </source>
</evidence>
<dbReference type="RefSeq" id="WP_219508027.1">
    <property type="nucleotide sequence ID" value="NZ_JAHXDN010000011.1"/>
</dbReference>
<keyword evidence="2" id="KW-1185">Reference proteome</keyword>
<dbReference type="AlphaFoldDB" id="A0A9X1K101"/>
<comment type="caution">
    <text evidence="1">The sequence shown here is derived from an EMBL/GenBank/DDBJ whole genome shotgun (WGS) entry which is preliminary data.</text>
</comment>
<gene>
    <name evidence="1" type="ORF">KX928_23690</name>
</gene>
<evidence type="ECO:0008006" key="3">
    <source>
        <dbReference type="Google" id="ProtNLM"/>
    </source>
</evidence>